<name>A0ABN8DS70_9VIBR</name>
<protein>
    <submittedName>
        <fullName evidence="2">Protein YnjB</fullName>
    </submittedName>
</protein>
<dbReference type="Pfam" id="PF13416">
    <property type="entry name" value="SBP_bac_8"/>
    <property type="match status" value="1"/>
</dbReference>
<evidence type="ECO:0000313" key="3">
    <source>
        <dbReference type="Proteomes" id="UP000838672"/>
    </source>
</evidence>
<gene>
    <name evidence="2" type="primary">ynjB_1</name>
    <name evidence="2" type="ORF">VST7929_00895</name>
</gene>
<dbReference type="Proteomes" id="UP000838672">
    <property type="component" value="Unassembled WGS sequence"/>
</dbReference>
<dbReference type="PANTHER" id="PTHR42779">
    <property type="entry name" value="PROTEIN YNJB"/>
    <property type="match status" value="1"/>
</dbReference>
<dbReference type="InterPro" id="IPR006059">
    <property type="entry name" value="SBP"/>
</dbReference>
<reference evidence="2" key="1">
    <citation type="submission" date="2021-11" db="EMBL/GenBank/DDBJ databases">
        <authorList>
            <person name="Rodrigo-Torres L."/>
            <person name="Arahal R. D."/>
            <person name="Lucena T."/>
        </authorList>
    </citation>
    <scope>NUCLEOTIDE SEQUENCE</scope>
    <source>
        <strain evidence="2">CECT 7929</strain>
    </source>
</reference>
<dbReference type="RefSeq" id="WP_237465240.1">
    <property type="nucleotide sequence ID" value="NZ_CAKLDI010000001.1"/>
</dbReference>
<keyword evidence="3" id="KW-1185">Reference proteome</keyword>
<keyword evidence="1" id="KW-0732">Signal</keyword>
<evidence type="ECO:0000256" key="1">
    <source>
        <dbReference type="SAM" id="SignalP"/>
    </source>
</evidence>
<dbReference type="EMBL" id="CAKLDI010000001">
    <property type="protein sequence ID" value="CAH0533044.1"/>
    <property type="molecule type" value="Genomic_DNA"/>
</dbReference>
<sequence length="382" mass="42713">MQWKGIVAALLLLLSPQLWAETWQQTEQNARGQSVYFHAWGGSPEINAYLRWVKKELQVKYGIDFIHVKVSDIAETTQLLLSEKKAGKNHGGSVDMVWINGENFKAMKQQQLLFGPFVERLPNWQLVDQSLPVTLDFTEPTDGYEAPWGVGQLVFIYDHQQLNNPPKNFAELLSYASAFPGTISYPQPPDFHGTSFLKAALLELTDNPEALYLPVDPKTFEQVTAPLWQYLDLLHKVAWRQGKQFLSGSSQSMQLLNDGEIDLAIAFNPNAAFAGAVSGTLPPTAKAHAFEQGALTNIHFLAIPWNSDHSAAAQVTINFLLSPVAQRRKMDMSIWGDPTVLRADAIDPDNQGYAMALFPAINEPHPSWQSALEQAWLKRYGQ</sequence>
<dbReference type="SUPFAM" id="SSF53850">
    <property type="entry name" value="Periplasmic binding protein-like II"/>
    <property type="match status" value="1"/>
</dbReference>
<feature type="signal peptide" evidence="1">
    <location>
        <begin position="1"/>
        <end position="20"/>
    </location>
</feature>
<organism evidence="2 3">
    <name type="scientific">Vibrio stylophorae</name>
    <dbReference type="NCBI Taxonomy" id="659351"/>
    <lineage>
        <taxon>Bacteria</taxon>
        <taxon>Pseudomonadati</taxon>
        <taxon>Pseudomonadota</taxon>
        <taxon>Gammaproteobacteria</taxon>
        <taxon>Vibrionales</taxon>
        <taxon>Vibrionaceae</taxon>
        <taxon>Vibrio</taxon>
    </lineage>
</organism>
<accession>A0ABN8DS70</accession>
<proteinExistence type="predicted"/>
<dbReference type="PANTHER" id="PTHR42779:SF1">
    <property type="entry name" value="PROTEIN YNJB"/>
    <property type="match status" value="1"/>
</dbReference>
<feature type="chain" id="PRO_5046335688" evidence="1">
    <location>
        <begin position="21"/>
        <end position="382"/>
    </location>
</feature>
<evidence type="ECO:0000313" key="2">
    <source>
        <dbReference type="EMBL" id="CAH0533044.1"/>
    </source>
</evidence>
<comment type="caution">
    <text evidence="2">The sequence shown here is derived from an EMBL/GenBank/DDBJ whole genome shotgun (WGS) entry which is preliminary data.</text>
</comment>
<dbReference type="PIRSF" id="PIRSF029172">
    <property type="entry name" value="UCP029172_ABC_sbc_YnjB"/>
    <property type="match status" value="1"/>
</dbReference>
<dbReference type="InterPro" id="IPR027020">
    <property type="entry name" value="YnjB"/>
</dbReference>
<dbReference type="NCBIfam" id="NF008633">
    <property type="entry name" value="PRK11622.1"/>
    <property type="match status" value="1"/>
</dbReference>
<dbReference type="Gene3D" id="3.40.190.10">
    <property type="entry name" value="Periplasmic binding protein-like II"/>
    <property type="match status" value="2"/>
</dbReference>